<feature type="transmembrane region" description="Helical" evidence="11">
    <location>
        <begin position="182"/>
        <end position="203"/>
    </location>
</feature>
<evidence type="ECO:0000256" key="2">
    <source>
        <dbReference type="ARBA" id="ARBA00007379"/>
    </source>
</evidence>
<dbReference type="PANTHER" id="PTHR47755:SF1">
    <property type="entry name" value="CELL DIVISION PROTEIN FTSX"/>
    <property type="match status" value="1"/>
</dbReference>
<keyword evidence="5 10" id="KW-0132">Cell division</keyword>
<accession>A0A0H3GEZ3</accession>
<dbReference type="Gene3D" id="3.30.70.3040">
    <property type="match status" value="1"/>
</dbReference>
<name>A0A0H3GEZ3_LISM4</name>
<evidence type="ECO:0000256" key="6">
    <source>
        <dbReference type="ARBA" id="ARBA00022692"/>
    </source>
</evidence>
<dbReference type="InterPro" id="IPR040690">
    <property type="entry name" value="FtsX_ECD"/>
</dbReference>
<evidence type="ECO:0000256" key="9">
    <source>
        <dbReference type="ARBA" id="ARBA00023306"/>
    </source>
</evidence>
<gene>
    <name evidence="14" type="ordered locus">LMRG_01742</name>
</gene>
<dbReference type="Pfam" id="PF18075">
    <property type="entry name" value="FtsX_ECD"/>
    <property type="match status" value="1"/>
</dbReference>
<feature type="transmembrane region" description="Helical" evidence="11">
    <location>
        <begin position="278"/>
        <end position="302"/>
    </location>
</feature>
<evidence type="ECO:0000256" key="4">
    <source>
        <dbReference type="ARBA" id="ARBA00022475"/>
    </source>
</evidence>
<evidence type="ECO:0000313" key="14">
    <source>
        <dbReference type="EMBL" id="AEO07482.1"/>
    </source>
</evidence>
<evidence type="ECO:0000256" key="1">
    <source>
        <dbReference type="ARBA" id="ARBA00004651"/>
    </source>
</evidence>
<dbReference type="AlphaFoldDB" id="A0A0H3GEZ3"/>
<evidence type="ECO:0000259" key="13">
    <source>
        <dbReference type="Pfam" id="PF18075"/>
    </source>
</evidence>
<dbReference type="NCBIfam" id="NF038347">
    <property type="entry name" value="FtsX_Gpos"/>
    <property type="match status" value="1"/>
</dbReference>
<dbReference type="PIRSF" id="PIRSF003097">
    <property type="entry name" value="FtsX"/>
    <property type="match status" value="1"/>
</dbReference>
<dbReference type="PANTHER" id="PTHR47755">
    <property type="entry name" value="CELL DIVISION PROTEIN FTSX"/>
    <property type="match status" value="1"/>
</dbReference>
<sequence length="308" mass="34817">MEELFEMSSKENMAMKFRTVGRHIRESFKSLYRNGWMTFAAASAVTVTLILVSVFFAILINMNKLATDVENNVQINVHISLSADKKQQQELEKNIEKIDGVDSVSFSSKDDELKKLVGAYGKNFELFKQDNPLYDVFVVEAKEPTQTKTIAKKVEKLQYVDNVEYGEKTVDKLFDTLKWGRYAGIILSIGLLLTAMFLISNTIKIAIFSRRREIEIMKLVGATNWFIRWPFVLEGAWLGLIGSILPVVLTFIGYVNIYNLVNPKLVTSSLSLLPPTPFAYQISGLIIAIGVLIGIWGSVISIRRFLKV</sequence>
<keyword evidence="4 10" id="KW-1003">Cell membrane</keyword>
<feature type="domain" description="FtsX extracellular" evidence="13">
    <location>
        <begin position="73"/>
        <end position="163"/>
    </location>
</feature>
<dbReference type="HOGENOM" id="CLU_073546_2_2_9"/>
<evidence type="ECO:0000256" key="10">
    <source>
        <dbReference type="PIRNR" id="PIRNR003097"/>
    </source>
</evidence>
<feature type="transmembrane region" description="Helical" evidence="11">
    <location>
        <begin position="236"/>
        <end position="258"/>
    </location>
</feature>
<dbReference type="GO" id="GO:0051301">
    <property type="term" value="P:cell division"/>
    <property type="evidence" value="ECO:0007669"/>
    <property type="project" value="UniProtKB-KW"/>
</dbReference>
<evidence type="ECO:0000256" key="5">
    <source>
        <dbReference type="ARBA" id="ARBA00022618"/>
    </source>
</evidence>
<dbReference type="GO" id="GO:0005886">
    <property type="term" value="C:plasma membrane"/>
    <property type="evidence" value="ECO:0007669"/>
    <property type="project" value="UniProtKB-SubCell"/>
</dbReference>
<evidence type="ECO:0000313" key="15">
    <source>
        <dbReference type="Proteomes" id="UP000001288"/>
    </source>
</evidence>
<evidence type="ECO:0000259" key="12">
    <source>
        <dbReference type="Pfam" id="PF02687"/>
    </source>
</evidence>
<reference evidence="15" key="1">
    <citation type="submission" date="2010-04" db="EMBL/GenBank/DDBJ databases">
        <title>The genome sequence of Listeria monocytogenes strain 10403S.</title>
        <authorList>
            <consortium name="The Broad Institute Genome Sequencing Platform"/>
            <consortium name="The Broad Institute Genome Sequencing Center for Infectious Disease."/>
            <person name="Borowsky M."/>
            <person name="Borodovsky M."/>
            <person name="Young S.K."/>
            <person name="Zeng Q."/>
            <person name="Koehrsen M."/>
            <person name="Fitzgerald M."/>
            <person name="Wiedmann M."/>
            <person name="Swaminathan B."/>
            <person name="Lauer P."/>
            <person name="Portnoy D."/>
            <person name="Cossart P."/>
            <person name="Buchrieser C."/>
            <person name="Higgins D."/>
            <person name="Abouelleil A."/>
            <person name="Alvarado L."/>
            <person name="Arachchi H.M."/>
            <person name="Berlin A."/>
            <person name="Borenstein D."/>
            <person name="Brown A."/>
            <person name="Chapman S.B."/>
            <person name="Chen Z."/>
            <person name="Dunbar C.D."/>
            <person name="Engels R."/>
            <person name="Freedman E."/>
            <person name="Gearin G."/>
            <person name="Gellesch M."/>
            <person name="Goldberg J."/>
            <person name="Griggs A."/>
            <person name="Gujja S."/>
            <person name="Heilman E."/>
            <person name="Heiman D."/>
            <person name="Howarth C."/>
            <person name="Jen D."/>
            <person name="Larson L."/>
            <person name="Lui A."/>
            <person name="MacDonald J."/>
            <person name="Mehta T."/>
            <person name="Montmayeur A."/>
            <person name="Neiman D."/>
            <person name="Park D."/>
            <person name="Pearson M."/>
            <person name="Priest M."/>
            <person name="Richards J."/>
            <person name="Roberts A."/>
            <person name="Saif S."/>
            <person name="Shea T."/>
            <person name="Shenoy N."/>
            <person name="Sisk P."/>
            <person name="Stolte C."/>
            <person name="Sykes S."/>
            <person name="Walk T."/>
            <person name="White J."/>
            <person name="Yandava C."/>
            <person name="Haas B."/>
            <person name="Nusbaum C."/>
            <person name="Birren B."/>
        </authorList>
    </citation>
    <scope>NUCLEOTIDE SEQUENCE [LARGE SCALE GENOMIC DNA]</scope>
    <source>
        <strain evidence="15">10403S</strain>
    </source>
</reference>
<keyword evidence="8 10" id="KW-0472">Membrane</keyword>
<comment type="similarity">
    <text evidence="2 10">Belongs to the ABC-4 integral membrane protein family. FtsX subfamily.</text>
</comment>
<evidence type="ECO:0000256" key="7">
    <source>
        <dbReference type="ARBA" id="ARBA00022989"/>
    </source>
</evidence>
<evidence type="ECO:0000256" key="8">
    <source>
        <dbReference type="ARBA" id="ARBA00023136"/>
    </source>
</evidence>
<keyword evidence="9 10" id="KW-0131">Cell cycle</keyword>
<evidence type="ECO:0000256" key="11">
    <source>
        <dbReference type="SAM" id="Phobius"/>
    </source>
</evidence>
<comment type="subcellular location">
    <subcellularLocation>
        <location evidence="1">Cell membrane</location>
        <topology evidence="1">Multi-pass membrane protein</topology>
    </subcellularLocation>
</comment>
<keyword evidence="6 11" id="KW-0812">Transmembrane</keyword>
<proteinExistence type="inferred from homology"/>
<feature type="transmembrane region" description="Helical" evidence="11">
    <location>
        <begin position="35"/>
        <end position="60"/>
    </location>
</feature>
<dbReference type="EMBL" id="CP002002">
    <property type="protein sequence ID" value="AEO07482.1"/>
    <property type="molecule type" value="Genomic_DNA"/>
</dbReference>
<comment type="function">
    <text evidence="10">Part of the ABC transporter FtsEX involved in asymmetric cellular division facilitating the initiation of sporulation.</text>
</comment>
<dbReference type="InterPro" id="IPR004513">
    <property type="entry name" value="FtsX"/>
</dbReference>
<feature type="domain" description="ABC3 transporter permease C-terminal" evidence="12">
    <location>
        <begin position="185"/>
        <end position="307"/>
    </location>
</feature>
<dbReference type="KEGG" id="lmt:LMRG_01742"/>
<keyword evidence="7 11" id="KW-1133">Transmembrane helix</keyword>
<dbReference type="InterPro" id="IPR003838">
    <property type="entry name" value="ABC3_permease_C"/>
</dbReference>
<dbReference type="InterPro" id="IPR058204">
    <property type="entry name" value="FtsX_firmicutes-type"/>
</dbReference>
<evidence type="ECO:0000256" key="3">
    <source>
        <dbReference type="ARBA" id="ARBA00021907"/>
    </source>
</evidence>
<dbReference type="Pfam" id="PF02687">
    <property type="entry name" value="FtsX"/>
    <property type="match status" value="1"/>
</dbReference>
<organism evidence="14 15">
    <name type="scientific">Listeria monocytogenes serotype 1/2a (strain 10403S)</name>
    <dbReference type="NCBI Taxonomy" id="393133"/>
    <lineage>
        <taxon>Bacteria</taxon>
        <taxon>Bacillati</taxon>
        <taxon>Bacillota</taxon>
        <taxon>Bacilli</taxon>
        <taxon>Bacillales</taxon>
        <taxon>Listeriaceae</taxon>
        <taxon>Listeria</taxon>
    </lineage>
</organism>
<dbReference type="Proteomes" id="UP000001288">
    <property type="component" value="Chromosome"/>
</dbReference>
<protein>
    <recommendedName>
        <fullName evidence="3 10">Cell division protein FtsX</fullName>
    </recommendedName>
</protein>